<organism evidence="3 4">
    <name type="scientific">Dendrothele bispora (strain CBS 962.96)</name>
    <dbReference type="NCBI Taxonomy" id="1314807"/>
    <lineage>
        <taxon>Eukaryota</taxon>
        <taxon>Fungi</taxon>
        <taxon>Dikarya</taxon>
        <taxon>Basidiomycota</taxon>
        <taxon>Agaricomycotina</taxon>
        <taxon>Agaricomycetes</taxon>
        <taxon>Agaricomycetidae</taxon>
        <taxon>Agaricales</taxon>
        <taxon>Agaricales incertae sedis</taxon>
        <taxon>Dendrothele</taxon>
    </lineage>
</organism>
<feature type="transmembrane region" description="Helical" evidence="1">
    <location>
        <begin position="153"/>
        <end position="172"/>
    </location>
</feature>
<feature type="transmembrane region" description="Helical" evidence="1">
    <location>
        <begin position="218"/>
        <end position="237"/>
    </location>
</feature>
<feature type="transmembrane region" description="Helical" evidence="1">
    <location>
        <begin position="244"/>
        <end position="266"/>
    </location>
</feature>
<protein>
    <recommendedName>
        <fullName evidence="2">DUF6535 domain-containing protein</fullName>
    </recommendedName>
</protein>
<keyword evidence="4" id="KW-1185">Reference proteome</keyword>
<dbReference type="OrthoDB" id="3235960at2759"/>
<keyword evidence="1" id="KW-0812">Transmembrane</keyword>
<dbReference type="Proteomes" id="UP000297245">
    <property type="component" value="Unassembled WGS sequence"/>
</dbReference>
<name>A0A4S8L5L6_DENBC</name>
<keyword evidence="1" id="KW-0472">Membrane</keyword>
<dbReference type="Pfam" id="PF20153">
    <property type="entry name" value="DUF6535"/>
    <property type="match status" value="1"/>
</dbReference>
<dbReference type="InterPro" id="IPR045338">
    <property type="entry name" value="DUF6535"/>
</dbReference>
<gene>
    <name evidence="3" type="ORF">K435DRAFT_807192</name>
</gene>
<feature type="domain" description="DUF6535" evidence="2">
    <location>
        <begin position="63"/>
        <end position="235"/>
    </location>
</feature>
<accession>A0A4S8L5L6</accession>
<keyword evidence="1" id="KW-1133">Transmembrane helix</keyword>
<dbReference type="AlphaFoldDB" id="A0A4S8L5L6"/>
<evidence type="ECO:0000256" key="1">
    <source>
        <dbReference type="SAM" id="Phobius"/>
    </source>
</evidence>
<sequence length="829" mass="94901">MDLILRLQRVLQLGRSSKASLEDPEESISFDDSDSYVPVRSFNTVAKGPFKPTVDDEACSKLWKVFIDQAEEYDEKLLKEWKADMEALLIFSALYSASLTAFIIESYKTLQDDPAQRTVDLLSQISRQLSNSTTDLEPSSTFKPSAASLFCNMFWFLSLALALACSLLATFVQQWTRDFIHKTTLRPSLVRRARVVAYLHFGMQDFGLNTFVDIIPMLLHISLFLFFGGLVAFLLPVSRPLTYAMAAVLVVFLAVYVGLTFLPLIFLNSPYRTPLSGVLWRFGNSFGSFSARAHELFDPEGITLTQAMLEKSVQKAERAKRDKKWVDYTMKLLTDDDELLPFIEAIPDAIYDPSSPNRLRKNNIGLVIPLLTSVDLEANVLSRILELLLKFRSWTDEFRTRCSSTCPRAIWSLALASIDANSQRLRLSPAHILQYRRLAHDLMTIFPFSTVRTLDTSTPILGRDMWSALAMVRLSWLYSVRSSVDMLEDIVNTDNFILDPNATTSANEIRSQFGRAIEICEHFISMDTSISFYISPRSLSGFSCIPFDIQQKLDEILRQRNTLTQLPEVIEGIKHLVSQLKDNDIWRPVRLCILQEYLLFSQHSVDLSGQLPLEFEFICSTIYPSSEVPIDLIDSHLSLDPSRPLLALKRHVEEKELNDTTDMLLRQHLKLLFSTVMPLCSRQQLLECKRFVRWYIVRRDDNISDSTRQVRWTDFDVDDIRRIGECIQAEDVQSPEENTTEESDSSFRTAFILLRVGFWWRAKVLVFLPELFITLANTPSQTMFKQGEGYTFFKTLLDLMVGFRLAALNDPYARSLPQHLAPNHVETLC</sequence>
<reference evidence="3 4" key="1">
    <citation type="journal article" date="2019" name="Nat. Ecol. Evol.">
        <title>Megaphylogeny resolves global patterns of mushroom evolution.</title>
        <authorList>
            <person name="Varga T."/>
            <person name="Krizsan K."/>
            <person name="Foldi C."/>
            <person name="Dima B."/>
            <person name="Sanchez-Garcia M."/>
            <person name="Sanchez-Ramirez S."/>
            <person name="Szollosi G.J."/>
            <person name="Szarkandi J.G."/>
            <person name="Papp V."/>
            <person name="Albert L."/>
            <person name="Andreopoulos W."/>
            <person name="Angelini C."/>
            <person name="Antonin V."/>
            <person name="Barry K.W."/>
            <person name="Bougher N.L."/>
            <person name="Buchanan P."/>
            <person name="Buyck B."/>
            <person name="Bense V."/>
            <person name="Catcheside P."/>
            <person name="Chovatia M."/>
            <person name="Cooper J."/>
            <person name="Damon W."/>
            <person name="Desjardin D."/>
            <person name="Finy P."/>
            <person name="Geml J."/>
            <person name="Haridas S."/>
            <person name="Hughes K."/>
            <person name="Justo A."/>
            <person name="Karasinski D."/>
            <person name="Kautmanova I."/>
            <person name="Kiss B."/>
            <person name="Kocsube S."/>
            <person name="Kotiranta H."/>
            <person name="LaButti K.M."/>
            <person name="Lechner B.E."/>
            <person name="Liimatainen K."/>
            <person name="Lipzen A."/>
            <person name="Lukacs Z."/>
            <person name="Mihaltcheva S."/>
            <person name="Morgado L.N."/>
            <person name="Niskanen T."/>
            <person name="Noordeloos M.E."/>
            <person name="Ohm R.A."/>
            <person name="Ortiz-Santana B."/>
            <person name="Ovrebo C."/>
            <person name="Racz N."/>
            <person name="Riley R."/>
            <person name="Savchenko A."/>
            <person name="Shiryaev A."/>
            <person name="Soop K."/>
            <person name="Spirin V."/>
            <person name="Szebenyi C."/>
            <person name="Tomsovsky M."/>
            <person name="Tulloss R.E."/>
            <person name="Uehling J."/>
            <person name="Grigoriev I.V."/>
            <person name="Vagvolgyi C."/>
            <person name="Papp T."/>
            <person name="Martin F.M."/>
            <person name="Miettinen O."/>
            <person name="Hibbett D.S."/>
            <person name="Nagy L.G."/>
        </authorList>
    </citation>
    <scope>NUCLEOTIDE SEQUENCE [LARGE SCALE GENOMIC DNA]</scope>
    <source>
        <strain evidence="3 4">CBS 962.96</strain>
    </source>
</reference>
<dbReference type="EMBL" id="ML179637">
    <property type="protein sequence ID" value="THU83869.1"/>
    <property type="molecule type" value="Genomic_DNA"/>
</dbReference>
<evidence type="ECO:0000313" key="3">
    <source>
        <dbReference type="EMBL" id="THU83869.1"/>
    </source>
</evidence>
<evidence type="ECO:0000259" key="2">
    <source>
        <dbReference type="Pfam" id="PF20153"/>
    </source>
</evidence>
<evidence type="ECO:0000313" key="4">
    <source>
        <dbReference type="Proteomes" id="UP000297245"/>
    </source>
</evidence>
<proteinExistence type="predicted"/>